<dbReference type="InterPro" id="IPR004556">
    <property type="entry name" value="HemK-like"/>
</dbReference>
<dbReference type="NCBIfam" id="TIGR00536">
    <property type="entry name" value="hemK_fam"/>
    <property type="match status" value="1"/>
</dbReference>
<dbReference type="EC" id="2.1.1.297" evidence="5"/>
<proteinExistence type="inferred from homology"/>
<feature type="binding site" evidence="5">
    <location>
        <position position="137"/>
    </location>
    <ligand>
        <name>S-adenosyl-L-methionine</name>
        <dbReference type="ChEBI" id="CHEBI:59789"/>
    </ligand>
</feature>
<feature type="binding site" evidence="5">
    <location>
        <position position="164"/>
    </location>
    <ligand>
        <name>S-adenosyl-L-methionine</name>
        <dbReference type="ChEBI" id="CHEBI:59789"/>
    </ligand>
</feature>
<dbReference type="GO" id="GO:0032259">
    <property type="term" value="P:methylation"/>
    <property type="evidence" value="ECO:0007669"/>
    <property type="project" value="UniProtKB-KW"/>
</dbReference>
<keyword evidence="2 5" id="KW-0808">Transferase</keyword>
<accession>A0A3A1YS11</accession>
<comment type="catalytic activity">
    <reaction evidence="4 5">
        <text>L-glutaminyl-[peptide chain release factor] + S-adenosyl-L-methionine = N(5)-methyl-L-glutaminyl-[peptide chain release factor] + S-adenosyl-L-homocysteine + H(+)</text>
        <dbReference type="Rhea" id="RHEA:42896"/>
        <dbReference type="Rhea" id="RHEA-COMP:10271"/>
        <dbReference type="Rhea" id="RHEA-COMP:10272"/>
        <dbReference type="ChEBI" id="CHEBI:15378"/>
        <dbReference type="ChEBI" id="CHEBI:30011"/>
        <dbReference type="ChEBI" id="CHEBI:57856"/>
        <dbReference type="ChEBI" id="CHEBI:59789"/>
        <dbReference type="ChEBI" id="CHEBI:61891"/>
        <dbReference type="EC" id="2.1.1.297"/>
    </reaction>
</comment>
<dbReference type="GO" id="GO:0102559">
    <property type="term" value="F:peptide chain release factor N(5)-glutamine methyltransferase activity"/>
    <property type="evidence" value="ECO:0007669"/>
    <property type="project" value="UniProtKB-EC"/>
</dbReference>
<evidence type="ECO:0000256" key="5">
    <source>
        <dbReference type="HAMAP-Rule" id="MF_02126"/>
    </source>
</evidence>
<dbReference type="Proteomes" id="UP000266206">
    <property type="component" value="Unassembled WGS sequence"/>
</dbReference>
<dbReference type="InterPro" id="IPR002052">
    <property type="entry name" value="DNA_methylase_N6_adenine_CS"/>
</dbReference>
<dbReference type="RefSeq" id="WP_119517004.1">
    <property type="nucleotide sequence ID" value="NZ_NQYH01000020.1"/>
</dbReference>
<dbReference type="FunFam" id="3.40.50.150:FF:000053">
    <property type="entry name" value="Release factor glutamine methyltransferase"/>
    <property type="match status" value="1"/>
</dbReference>
<comment type="caution">
    <text evidence="8">The sequence shown here is derived from an EMBL/GenBank/DDBJ whole genome shotgun (WGS) entry which is preliminary data.</text>
</comment>
<dbReference type="GO" id="GO:0003676">
    <property type="term" value="F:nucleic acid binding"/>
    <property type="evidence" value="ECO:0007669"/>
    <property type="project" value="InterPro"/>
</dbReference>
<evidence type="ECO:0000259" key="6">
    <source>
        <dbReference type="Pfam" id="PF05175"/>
    </source>
</evidence>
<dbReference type="OrthoDB" id="9800643at2"/>
<dbReference type="SUPFAM" id="SSF53335">
    <property type="entry name" value="S-adenosyl-L-methionine-dependent methyltransferases"/>
    <property type="match status" value="1"/>
</dbReference>
<feature type="binding site" evidence="5">
    <location>
        <position position="180"/>
    </location>
    <ligand>
        <name>S-adenosyl-L-methionine</name>
        <dbReference type="ChEBI" id="CHEBI:59789"/>
    </ligand>
</feature>
<dbReference type="AlphaFoldDB" id="A0A3A1YS11"/>
<dbReference type="InterPro" id="IPR050320">
    <property type="entry name" value="N5-glutamine_MTase"/>
</dbReference>
<dbReference type="PANTHER" id="PTHR18895">
    <property type="entry name" value="HEMK METHYLTRANSFERASE"/>
    <property type="match status" value="1"/>
</dbReference>
<organism evidence="8 9">
    <name type="scientific">Neopusillimonas maritima</name>
    <dbReference type="NCBI Taxonomy" id="2026239"/>
    <lineage>
        <taxon>Bacteria</taxon>
        <taxon>Pseudomonadati</taxon>
        <taxon>Pseudomonadota</taxon>
        <taxon>Betaproteobacteria</taxon>
        <taxon>Burkholderiales</taxon>
        <taxon>Alcaligenaceae</taxon>
        <taxon>Neopusillimonas</taxon>
    </lineage>
</organism>
<keyword evidence="3 5" id="KW-0949">S-adenosyl-L-methionine</keyword>
<gene>
    <name evidence="5 8" type="primary">prmC</name>
    <name evidence="8" type="ORF">CJP73_15280</name>
</gene>
<feature type="domain" description="Methyltransferase small" evidence="6">
    <location>
        <begin position="100"/>
        <end position="188"/>
    </location>
</feature>
<dbReference type="PANTHER" id="PTHR18895:SF74">
    <property type="entry name" value="MTRF1L RELEASE FACTOR GLUTAMINE METHYLTRANSFERASE"/>
    <property type="match status" value="1"/>
</dbReference>
<feature type="binding site" evidence="5">
    <location>
        <begin position="180"/>
        <end position="183"/>
    </location>
    <ligand>
        <name>substrate</name>
    </ligand>
</feature>
<evidence type="ECO:0000259" key="7">
    <source>
        <dbReference type="Pfam" id="PF17827"/>
    </source>
</evidence>
<dbReference type="NCBIfam" id="TIGR03534">
    <property type="entry name" value="RF_mod_PrmC"/>
    <property type="match status" value="1"/>
</dbReference>
<dbReference type="InterPro" id="IPR029063">
    <property type="entry name" value="SAM-dependent_MTases_sf"/>
</dbReference>
<evidence type="ECO:0000256" key="4">
    <source>
        <dbReference type="ARBA" id="ARBA00048391"/>
    </source>
</evidence>
<dbReference type="InterPro" id="IPR019874">
    <property type="entry name" value="RF_methyltr_PrmC"/>
</dbReference>
<comment type="similarity">
    <text evidence="5">Belongs to the protein N5-glutamine methyltransferase family. PrmC subfamily.</text>
</comment>
<feature type="binding site" evidence="5">
    <location>
        <begin position="114"/>
        <end position="118"/>
    </location>
    <ligand>
        <name>S-adenosyl-L-methionine</name>
        <dbReference type="ChEBI" id="CHEBI:59789"/>
    </ligand>
</feature>
<dbReference type="Pfam" id="PF17827">
    <property type="entry name" value="PrmC_N"/>
    <property type="match status" value="1"/>
</dbReference>
<keyword evidence="1 5" id="KW-0489">Methyltransferase</keyword>
<name>A0A3A1YS11_9BURK</name>
<comment type="function">
    <text evidence="5">Methylates the class 1 translation termination release factors RF1/PrfA and RF2/PrfB on the glutamine residue of the universally conserved GGQ motif.</text>
</comment>
<dbReference type="Gene3D" id="3.40.50.150">
    <property type="entry name" value="Vaccinia Virus protein VP39"/>
    <property type="match status" value="1"/>
</dbReference>
<reference evidence="8 9" key="1">
    <citation type="submission" date="2017-08" db="EMBL/GenBank/DDBJ databases">
        <title>Pusillimonas indicus sp. nov., a member of the family Alcaligenaceae isolated from surface seawater.</title>
        <authorList>
            <person name="Li J."/>
        </authorList>
    </citation>
    <scope>NUCLEOTIDE SEQUENCE [LARGE SCALE GENOMIC DNA]</scope>
    <source>
        <strain evidence="8 9">L52-1-41</strain>
    </source>
</reference>
<evidence type="ECO:0000313" key="8">
    <source>
        <dbReference type="EMBL" id="RIY39164.1"/>
    </source>
</evidence>
<evidence type="ECO:0000313" key="9">
    <source>
        <dbReference type="Proteomes" id="UP000266206"/>
    </source>
</evidence>
<evidence type="ECO:0000256" key="1">
    <source>
        <dbReference type="ARBA" id="ARBA00022603"/>
    </source>
</evidence>
<dbReference type="Gene3D" id="1.10.8.10">
    <property type="entry name" value="DNA helicase RuvA subunit, C-terminal domain"/>
    <property type="match status" value="1"/>
</dbReference>
<dbReference type="PROSITE" id="PS00092">
    <property type="entry name" value="N6_MTASE"/>
    <property type="match status" value="1"/>
</dbReference>
<evidence type="ECO:0000256" key="2">
    <source>
        <dbReference type="ARBA" id="ARBA00022679"/>
    </source>
</evidence>
<dbReference type="EMBL" id="NQYH01000020">
    <property type="protein sequence ID" value="RIY39164.1"/>
    <property type="molecule type" value="Genomic_DNA"/>
</dbReference>
<sequence>MHCVRDFLMQSGLARVDAQVLLQHALGVSRSWLIAHDTDPLSTDQVRLIEACFQRRKAGEPVAYIVGEREFMGHVFKVSPDVLIPRPDTEVLVEAAISALQCLQNENKSLLDLGTGSGAIAVSVALACPEAKVVATDASPAALRVAQENAARLGARVEFYAGNWYHALLGSQQFDVIVSNPPYIAPDDSHMVEGDLRFEPRQALTDETDGLQAIRHIVQDAHRWLKPGGTLWLEHGWDQAAAVRALLEQSGFNRVESRKDLAQIERISGGHL</sequence>
<feature type="domain" description="Release factor glutamine methyltransferase N-terminal" evidence="7">
    <location>
        <begin position="5"/>
        <end position="67"/>
    </location>
</feature>
<dbReference type="CDD" id="cd02440">
    <property type="entry name" value="AdoMet_MTases"/>
    <property type="match status" value="1"/>
</dbReference>
<dbReference type="InterPro" id="IPR040758">
    <property type="entry name" value="PrmC_N"/>
</dbReference>
<protein>
    <recommendedName>
        <fullName evidence="5">Release factor glutamine methyltransferase</fullName>
        <shortName evidence="5">RF MTase</shortName>
        <ecNumber evidence="5">2.1.1.297</ecNumber>
    </recommendedName>
    <alternativeName>
        <fullName evidence="5">N5-glutamine methyltransferase PrmC</fullName>
    </alternativeName>
    <alternativeName>
        <fullName evidence="5">Protein-(glutamine-N5) MTase PrmC</fullName>
    </alternativeName>
    <alternativeName>
        <fullName evidence="5">Protein-glutamine N-methyltransferase PrmC</fullName>
    </alternativeName>
</protein>
<dbReference type="HAMAP" id="MF_02126">
    <property type="entry name" value="RF_methyltr_PrmC"/>
    <property type="match status" value="1"/>
</dbReference>
<dbReference type="InterPro" id="IPR007848">
    <property type="entry name" value="Small_mtfrase_dom"/>
</dbReference>
<evidence type="ECO:0000256" key="3">
    <source>
        <dbReference type="ARBA" id="ARBA00022691"/>
    </source>
</evidence>
<dbReference type="Pfam" id="PF05175">
    <property type="entry name" value="MTS"/>
    <property type="match status" value="1"/>
</dbReference>